<reference evidence="1" key="1">
    <citation type="journal article" date="2014" name="Front. Microbiol.">
        <title>High frequency of phylogenetically diverse reductive dehalogenase-homologous genes in deep subseafloor sedimentary metagenomes.</title>
        <authorList>
            <person name="Kawai M."/>
            <person name="Futagami T."/>
            <person name="Toyoda A."/>
            <person name="Takaki Y."/>
            <person name="Nishi S."/>
            <person name="Hori S."/>
            <person name="Arai W."/>
            <person name="Tsubouchi T."/>
            <person name="Morono Y."/>
            <person name="Uchiyama I."/>
            <person name="Ito T."/>
            <person name="Fujiyama A."/>
            <person name="Inagaki F."/>
            <person name="Takami H."/>
        </authorList>
    </citation>
    <scope>NUCLEOTIDE SEQUENCE</scope>
    <source>
        <strain evidence="1">Expedition CK06-06</strain>
    </source>
</reference>
<gene>
    <name evidence="1" type="ORF">S12H4_05600</name>
</gene>
<comment type="caution">
    <text evidence="1">The sequence shown here is derived from an EMBL/GenBank/DDBJ whole genome shotgun (WGS) entry which is preliminary data.</text>
</comment>
<evidence type="ECO:0000313" key="1">
    <source>
        <dbReference type="EMBL" id="GAI64863.1"/>
    </source>
</evidence>
<dbReference type="AlphaFoldDB" id="X1Q9F2"/>
<protein>
    <submittedName>
        <fullName evidence="1">Uncharacterized protein</fullName>
    </submittedName>
</protein>
<organism evidence="1">
    <name type="scientific">marine sediment metagenome</name>
    <dbReference type="NCBI Taxonomy" id="412755"/>
    <lineage>
        <taxon>unclassified sequences</taxon>
        <taxon>metagenomes</taxon>
        <taxon>ecological metagenomes</taxon>
    </lineage>
</organism>
<dbReference type="EMBL" id="BARW01001872">
    <property type="protein sequence ID" value="GAI64863.1"/>
    <property type="molecule type" value="Genomic_DNA"/>
</dbReference>
<name>X1Q9F2_9ZZZZ</name>
<proteinExistence type="predicted"/>
<sequence length="119" mass="13522">MPDKAWKAFERRIAKSLGTDRTPLSGGASRHTTSDTLHPHLYVECKLAKRLALTNLFWPVCKKAGDEHKVPVLAARKKHSGLTMAVIEWDFFLQLWESFLDISIECGWDGDDIQSLLKE</sequence>
<accession>X1Q9F2</accession>